<dbReference type="GO" id="GO:0033204">
    <property type="term" value="F:ribonuclease P RNA binding"/>
    <property type="evidence" value="ECO:0007669"/>
    <property type="project" value="InterPro"/>
</dbReference>
<gene>
    <name evidence="4" type="ORF">LAESUDRAFT_734259</name>
</gene>
<comment type="similarity">
    <text evidence="2">Belongs to the eukaryotic/archaeal RNase P protein component 1 family.</text>
</comment>
<dbReference type="Gene3D" id="2.30.30.210">
    <property type="entry name" value="Ribonuclease P/MRP, subunit p29"/>
    <property type="match status" value="1"/>
</dbReference>
<dbReference type="OrthoDB" id="124041at2759"/>
<dbReference type="RefSeq" id="XP_040769132.1">
    <property type="nucleotide sequence ID" value="XM_040910495.1"/>
</dbReference>
<dbReference type="EMBL" id="KV427607">
    <property type="protein sequence ID" value="KZT11392.1"/>
    <property type="molecule type" value="Genomic_DNA"/>
</dbReference>
<evidence type="ECO:0000256" key="2">
    <source>
        <dbReference type="ARBA" id="ARBA00006181"/>
    </source>
</evidence>
<dbReference type="InterPro" id="IPR002730">
    <property type="entry name" value="Rpp29/RNP1"/>
</dbReference>
<dbReference type="AlphaFoldDB" id="A0A165H8J4"/>
<evidence type="ECO:0000313" key="4">
    <source>
        <dbReference type="EMBL" id="KZT11392.1"/>
    </source>
</evidence>
<dbReference type="GeneID" id="63827524"/>
<evidence type="ECO:0000313" key="5">
    <source>
        <dbReference type="Proteomes" id="UP000076871"/>
    </source>
</evidence>
<keyword evidence="5" id="KW-1185">Reference proteome</keyword>
<dbReference type="GO" id="GO:0006364">
    <property type="term" value="P:rRNA processing"/>
    <property type="evidence" value="ECO:0007669"/>
    <property type="project" value="TreeGrafter"/>
</dbReference>
<keyword evidence="3" id="KW-0539">Nucleus</keyword>
<dbReference type="SMART" id="SM00538">
    <property type="entry name" value="POP4"/>
    <property type="match status" value="1"/>
</dbReference>
<dbReference type="InterPro" id="IPR016848">
    <property type="entry name" value="RNase_P/MRP_Rpp29-subunit"/>
</dbReference>
<dbReference type="InterPro" id="IPR023534">
    <property type="entry name" value="Rof/RNase_P-like"/>
</dbReference>
<comment type="subcellular location">
    <subcellularLocation>
        <location evidence="1">Nucleus</location>
    </subcellularLocation>
</comment>
<keyword evidence="3" id="KW-0819">tRNA processing</keyword>
<dbReference type="GO" id="GO:0030677">
    <property type="term" value="C:ribonuclease P complex"/>
    <property type="evidence" value="ECO:0007669"/>
    <property type="project" value="InterPro"/>
</dbReference>
<dbReference type="PANTHER" id="PTHR13348">
    <property type="entry name" value="RIBONUCLEASE P SUBUNIT P29"/>
    <property type="match status" value="1"/>
</dbReference>
<dbReference type="FunCoup" id="A0A165H8J4">
    <property type="interactions" value="296"/>
</dbReference>
<evidence type="ECO:0000256" key="1">
    <source>
        <dbReference type="ARBA" id="ARBA00004123"/>
    </source>
</evidence>
<organism evidence="4 5">
    <name type="scientific">Laetiporus sulphureus 93-53</name>
    <dbReference type="NCBI Taxonomy" id="1314785"/>
    <lineage>
        <taxon>Eukaryota</taxon>
        <taxon>Fungi</taxon>
        <taxon>Dikarya</taxon>
        <taxon>Basidiomycota</taxon>
        <taxon>Agaricomycotina</taxon>
        <taxon>Agaricomycetes</taxon>
        <taxon>Polyporales</taxon>
        <taxon>Laetiporus</taxon>
    </lineage>
</organism>
<dbReference type="Pfam" id="PF01868">
    <property type="entry name" value="RNase_P-MRP_p29"/>
    <property type="match status" value="1"/>
</dbReference>
<evidence type="ECO:0000256" key="3">
    <source>
        <dbReference type="PIRNR" id="PIRNR027081"/>
    </source>
</evidence>
<dbReference type="InterPro" id="IPR036980">
    <property type="entry name" value="RNase_P/MRP_Rpp29_sf"/>
</dbReference>
<accession>A0A165H8J4</accession>
<proteinExistence type="inferred from homology"/>
<protein>
    <recommendedName>
        <fullName evidence="3">Ribonuclease P protein subunit</fullName>
    </recommendedName>
</protein>
<dbReference type="PANTHER" id="PTHR13348:SF0">
    <property type="entry name" value="RIBONUCLEASE P PROTEIN SUBUNIT P29"/>
    <property type="match status" value="1"/>
</dbReference>
<sequence>MQAYICSILPARLIDASQNRRVKLSSATPFTPTYVKDHIARSADREFLYKSRVLTRQVVLEDRVQIKQEREAQRLKRKARRDAAISSARYKRQNSLWHLSPAETRFELFLPLHSLWMGYMSELLALPPAPSTPINSQAASMAAPSAASMHAKLVKADFNGSLLTVRQSKNPCLVGLSGIVVHETENSFKVVTKKDQLKLIPKQNSIFTFAVPLFAASSTASISSSAANTGGAASDSAEGCASANAKAIPTVLDLPHIEFELYGNQFCYRAVERAGRKFKPKETIEL</sequence>
<dbReference type="STRING" id="1314785.A0A165H8J4"/>
<name>A0A165H8J4_9APHY</name>
<reference evidence="4 5" key="1">
    <citation type="journal article" date="2016" name="Mol. Biol. Evol.">
        <title>Comparative Genomics of Early-Diverging Mushroom-Forming Fungi Provides Insights into the Origins of Lignocellulose Decay Capabilities.</title>
        <authorList>
            <person name="Nagy L.G."/>
            <person name="Riley R."/>
            <person name="Tritt A."/>
            <person name="Adam C."/>
            <person name="Daum C."/>
            <person name="Floudas D."/>
            <person name="Sun H."/>
            <person name="Yadav J.S."/>
            <person name="Pangilinan J."/>
            <person name="Larsson K.H."/>
            <person name="Matsuura K."/>
            <person name="Barry K."/>
            <person name="Labutti K."/>
            <person name="Kuo R."/>
            <person name="Ohm R.A."/>
            <person name="Bhattacharya S.S."/>
            <person name="Shirouzu T."/>
            <person name="Yoshinaga Y."/>
            <person name="Martin F.M."/>
            <person name="Grigoriev I.V."/>
            <person name="Hibbett D.S."/>
        </authorList>
    </citation>
    <scope>NUCLEOTIDE SEQUENCE [LARGE SCALE GENOMIC DNA]</scope>
    <source>
        <strain evidence="4 5">93-53</strain>
    </source>
</reference>
<dbReference type="SUPFAM" id="SSF101744">
    <property type="entry name" value="Rof/RNase P subunit-like"/>
    <property type="match status" value="1"/>
</dbReference>
<dbReference type="InParanoid" id="A0A165H8J4"/>
<dbReference type="Proteomes" id="UP000076871">
    <property type="component" value="Unassembled WGS sequence"/>
</dbReference>
<dbReference type="PIRSF" id="PIRSF027081">
    <property type="entry name" value="RNase_P/MRP_p29_subunit"/>
    <property type="match status" value="1"/>
</dbReference>
<dbReference type="GO" id="GO:0005634">
    <property type="term" value="C:nucleus"/>
    <property type="evidence" value="ECO:0007669"/>
    <property type="project" value="UniProtKB-SubCell"/>
</dbReference>
<dbReference type="GO" id="GO:0000172">
    <property type="term" value="C:ribonuclease MRP complex"/>
    <property type="evidence" value="ECO:0007669"/>
    <property type="project" value="InterPro"/>
</dbReference>
<dbReference type="GO" id="GO:0001682">
    <property type="term" value="P:tRNA 5'-leader removal"/>
    <property type="evidence" value="ECO:0007669"/>
    <property type="project" value="InterPro"/>
</dbReference>